<protein>
    <submittedName>
        <fullName evidence="3">ABC transporter substrate-binding protein</fullName>
    </submittedName>
</protein>
<dbReference type="PANTHER" id="PTHR33371">
    <property type="entry name" value="INTERMEMBRANE PHOSPHOLIPID TRANSPORT SYSTEM BINDING PROTEIN MLAD-RELATED"/>
    <property type="match status" value="1"/>
</dbReference>
<dbReference type="RefSeq" id="WP_088564134.1">
    <property type="nucleotide sequence ID" value="NZ_CP020946.1"/>
</dbReference>
<evidence type="ECO:0000259" key="2">
    <source>
        <dbReference type="Pfam" id="PF02470"/>
    </source>
</evidence>
<keyword evidence="1" id="KW-1133">Transmembrane helix</keyword>
<dbReference type="InterPro" id="IPR052336">
    <property type="entry name" value="MlaD_Phospholipid_Transporter"/>
</dbReference>
<feature type="transmembrane region" description="Helical" evidence="1">
    <location>
        <begin position="12"/>
        <end position="31"/>
    </location>
</feature>
<dbReference type="Proteomes" id="UP000197003">
    <property type="component" value="Chromosome"/>
</dbReference>
<keyword evidence="1" id="KW-0472">Membrane</keyword>
<proteinExistence type="predicted"/>
<accession>A0A1Z3N540</accession>
<evidence type="ECO:0000313" key="3">
    <source>
        <dbReference type="EMBL" id="ASD62497.1"/>
    </source>
</evidence>
<sequence>MESHFGTQIKVGIFLTIGIFLILATIFMLGADKALFTSYVRVHAHFDQVQGLAVGSVVSLSGVTVGNVETITFLPEKNSLDVKMKINEDYIDRIRQGSQVEIRTQGALGDKFVFIIPGDPRAESLKEGDILEVAKPTDFLGIVSERGNETNRIFDIINELYKITHAMNVENRMGKIMANLETASTNFSQTSKDSQKFVAQMNAHGGGEKLGKSIEKLDSILSKIDRGEGSLGALINDPSIHNRLKNMLGGSNRKNHVESLLRTSIEKETKD</sequence>
<name>A0A1Z3N540_BDEBC</name>
<dbReference type="PANTHER" id="PTHR33371:SF4">
    <property type="entry name" value="INTERMEMBRANE PHOSPHOLIPID TRANSPORT SYSTEM BINDING PROTEIN MLAD"/>
    <property type="match status" value="1"/>
</dbReference>
<dbReference type="EMBL" id="CP020946">
    <property type="protein sequence ID" value="ASD62497.1"/>
    <property type="molecule type" value="Genomic_DNA"/>
</dbReference>
<dbReference type="OrthoDB" id="5291150at2"/>
<dbReference type="InterPro" id="IPR003399">
    <property type="entry name" value="Mce/MlaD"/>
</dbReference>
<feature type="domain" description="Mce/MlaD" evidence="2">
    <location>
        <begin position="39"/>
        <end position="118"/>
    </location>
</feature>
<evidence type="ECO:0000313" key="4">
    <source>
        <dbReference type="Proteomes" id="UP000197003"/>
    </source>
</evidence>
<reference evidence="3 4" key="1">
    <citation type="submission" date="2017-04" db="EMBL/GenBank/DDBJ databases">
        <title>Whole genome sequence of Bdellovibrio bacteriovorus strain SSB218315.</title>
        <authorList>
            <person name="Oyedara O."/>
            <person name="Rodriguez-Perez M.A."/>
        </authorList>
    </citation>
    <scope>NUCLEOTIDE SEQUENCE [LARGE SCALE GENOMIC DNA]</scope>
    <source>
        <strain evidence="3 4">SSB218315</strain>
    </source>
</reference>
<evidence type="ECO:0000256" key="1">
    <source>
        <dbReference type="SAM" id="Phobius"/>
    </source>
</evidence>
<keyword evidence="1" id="KW-0812">Transmembrane</keyword>
<dbReference type="AlphaFoldDB" id="A0A1Z3N540"/>
<gene>
    <name evidence="3" type="ORF">B9G79_02405</name>
</gene>
<organism evidence="3 4">
    <name type="scientific">Bdellovibrio bacteriovorus</name>
    <dbReference type="NCBI Taxonomy" id="959"/>
    <lineage>
        <taxon>Bacteria</taxon>
        <taxon>Pseudomonadati</taxon>
        <taxon>Bdellovibrionota</taxon>
        <taxon>Bdellovibrionia</taxon>
        <taxon>Bdellovibrionales</taxon>
        <taxon>Pseudobdellovibrionaceae</taxon>
        <taxon>Bdellovibrio</taxon>
    </lineage>
</organism>
<dbReference type="Pfam" id="PF02470">
    <property type="entry name" value="MlaD"/>
    <property type="match status" value="1"/>
</dbReference>